<protein>
    <submittedName>
        <fullName evidence="1">Uncharacterized protein</fullName>
    </submittedName>
</protein>
<reference evidence="1" key="1">
    <citation type="submission" date="2022-10" db="EMBL/GenBank/DDBJ databases">
        <title>WGS of marine actinomycetes from Thailand.</title>
        <authorList>
            <person name="Thawai C."/>
        </authorList>
    </citation>
    <scope>NUCLEOTIDE SEQUENCE</scope>
    <source>
        <strain evidence="1">SW21</strain>
    </source>
</reference>
<proteinExistence type="predicted"/>
<dbReference type="Proteomes" id="UP001143347">
    <property type="component" value="Unassembled WGS sequence"/>
</dbReference>
<evidence type="ECO:0000313" key="1">
    <source>
        <dbReference type="EMBL" id="MCX2965840.1"/>
    </source>
</evidence>
<keyword evidence="2" id="KW-1185">Reference proteome</keyword>
<comment type="caution">
    <text evidence="1">The sequence shown here is derived from an EMBL/GenBank/DDBJ whole genome shotgun (WGS) entry which is preliminary data.</text>
</comment>
<sequence length="61" mass="6245">MFTVAGPIGMVTQILAEPKGLAAWCGSTVAALAAGAHSRPRPNTAAVTPKAVLILRFMNTP</sequence>
<gene>
    <name evidence="1" type="ORF">OSB52_17275</name>
</gene>
<dbReference type="AlphaFoldDB" id="A0A9X3D6F4"/>
<dbReference type="RefSeq" id="WP_235721859.1">
    <property type="nucleotide sequence ID" value="NZ_JAPKFM010000019.1"/>
</dbReference>
<organism evidence="1 2">
    <name type="scientific">Gordonia aquimaris</name>
    <dbReference type="NCBI Taxonomy" id="2984863"/>
    <lineage>
        <taxon>Bacteria</taxon>
        <taxon>Bacillati</taxon>
        <taxon>Actinomycetota</taxon>
        <taxon>Actinomycetes</taxon>
        <taxon>Mycobacteriales</taxon>
        <taxon>Gordoniaceae</taxon>
        <taxon>Gordonia</taxon>
    </lineage>
</organism>
<name>A0A9X3D6F4_9ACTN</name>
<dbReference type="EMBL" id="JAPKFM010000019">
    <property type="protein sequence ID" value="MCX2965840.1"/>
    <property type="molecule type" value="Genomic_DNA"/>
</dbReference>
<accession>A0A9X3D6F4</accession>
<evidence type="ECO:0000313" key="2">
    <source>
        <dbReference type="Proteomes" id="UP001143347"/>
    </source>
</evidence>